<dbReference type="FunFam" id="2.60.260.20:FF:000003">
    <property type="entry name" value="DnaJ subfamily A member 2"/>
    <property type="match status" value="1"/>
</dbReference>
<dbReference type="PRINTS" id="PR00625">
    <property type="entry name" value="JDOMAIN"/>
</dbReference>
<keyword evidence="3 5" id="KW-0863">Zinc-finger</keyword>
<dbReference type="GO" id="GO:0005524">
    <property type="term" value="F:ATP binding"/>
    <property type="evidence" value="ECO:0007669"/>
    <property type="project" value="InterPro"/>
</dbReference>
<dbReference type="FunFam" id="1.10.287.110:FF:000041">
    <property type="entry name" value="Chaperone protein DNAj, putative"/>
    <property type="match status" value="1"/>
</dbReference>
<protein>
    <submittedName>
        <fullName evidence="9">Transporter</fullName>
    </submittedName>
</protein>
<evidence type="ECO:0000256" key="3">
    <source>
        <dbReference type="ARBA" id="ARBA00022771"/>
    </source>
</evidence>
<feature type="domain" description="CR-type" evidence="8">
    <location>
        <begin position="195"/>
        <end position="280"/>
    </location>
</feature>
<sequence length="474" mass="52258">MPEDGLLDWAVPSLNAFGKQEIMNENECKVAGVDLLLLLEKLGSVNDLTEHLLVWKYHMPLETGLYDILGVSPTATEDEIKKAYRKKAREHHPDKNPDDPEAGQKFQEMAAAYEILSQEETRDAYDRYGMEGMSGRGGPGFGPGMDPADIFAELFGGGMNFGFDFGGPGSRGPKRTKGQDSHIPYEVTLEDLYNGKTVKMNMEKEVVCRVCKGSGAKGSAKPKPCVKCDGKGWTTVTTALGAQRLGTHRAMCTECEGHGEKLRDKDRCKKCKGAKTVKEKTRQEIYVERGMADRQRIVLAGAGDEEPGIPPGDVIFTLKTKSHESFERSGNDLLTTVHITLSEALLGFSRILVTHLDGRGVHVSSPSGKIIKPGDSIILRGEGMPQYKTPDHKGNLYVMLEIDMPDENWLKTVDTQALAAILPPKKPEMDPKPAIVDEVPFEESDIVDFGEGDEDDWEDEDDDDDGMEPECRPQ</sequence>
<dbReference type="GO" id="GO:0051082">
    <property type="term" value="F:unfolded protein binding"/>
    <property type="evidence" value="ECO:0007669"/>
    <property type="project" value="InterPro"/>
</dbReference>
<dbReference type="GO" id="GO:0006457">
    <property type="term" value="P:protein folding"/>
    <property type="evidence" value="ECO:0007669"/>
    <property type="project" value="InterPro"/>
</dbReference>
<dbReference type="Gene3D" id="2.60.260.20">
    <property type="entry name" value="Urease metallochaperone UreE, N-terminal domain"/>
    <property type="match status" value="2"/>
</dbReference>
<dbReference type="Pfam" id="PF00226">
    <property type="entry name" value="DnaJ"/>
    <property type="match status" value="1"/>
</dbReference>
<dbReference type="SUPFAM" id="SSF57938">
    <property type="entry name" value="DnaJ/Hsp40 cysteine-rich domain"/>
    <property type="match status" value="1"/>
</dbReference>
<dbReference type="Gene3D" id="2.10.230.10">
    <property type="entry name" value="Heat shock protein DnaJ, cysteine-rich domain"/>
    <property type="match status" value="1"/>
</dbReference>
<dbReference type="EMBL" id="AYKW01000003">
    <property type="protein sequence ID" value="PIL35751.1"/>
    <property type="molecule type" value="Genomic_DNA"/>
</dbReference>
<dbReference type="HAMAP" id="MF_01152">
    <property type="entry name" value="DnaJ"/>
    <property type="match status" value="1"/>
</dbReference>
<dbReference type="AlphaFoldDB" id="A0A2G8SPQ0"/>
<dbReference type="FunFam" id="2.10.230.10:FF:000001">
    <property type="entry name" value="DnaJ subfamily A member 2"/>
    <property type="match status" value="1"/>
</dbReference>
<keyword evidence="4 5" id="KW-0862">Zinc</keyword>
<dbReference type="InterPro" id="IPR001623">
    <property type="entry name" value="DnaJ_domain"/>
</dbReference>
<proteinExistence type="inferred from homology"/>
<evidence type="ECO:0000259" key="7">
    <source>
        <dbReference type="PROSITE" id="PS50076"/>
    </source>
</evidence>
<dbReference type="SMART" id="SM00271">
    <property type="entry name" value="DnaJ"/>
    <property type="match status" value="1"/>
</dbReference>
<evidence type="ECO:0000313" key="9">
    <source>
        <dbReference type="EMBL" id="PIL35751.1"/>
    </source>
</evidence>
<dbReference type="GO" id="GO:0008270">
    <property type="term" value="F:zinc ion binding"/>
    <property type="evidence" value="ECO:0007669"/>
    <property type="project" value="UniProtKB-KW"/>
</dbReference>
<evidence type="ECO:0000256" key="1">
    <source>
        <dbReference type="ARBA" id="ARBA00022723"/>
    </source>
</evidence>
<dbReference type="InterPro" id="IPR044713">
    <property type="entry name" value="DNJA1/2-like"/>
</dbReference>
<dbReference type="SUPFAM" id="SSF46565">
    <property type="entry name" value="Chaperone J-domain"/>
    <property type="match status" value="1"/>
</dbReference>
<name>A0A2G8SPQ0_9APHY</name>
<feature type="domain" description="J" evidence="7">
    <location>
        <begin position="64"/>
        <end position="129"/>
    </location>
</feature>
<dbReference type="GO" id="GO:0009408">
    <property type="term" value="P:response to heat"/>
    <property type="evidence" value="ECO:0007669"/>
    <property type="project" value="InterPro"/>
</dbReference>
<dbReference type="InterPro" id="IPR036869">
    <property type="entry name" value="J_dom_sf"/>
</dbReference>
<dbReference type="Gene3D" id="1.10.287.110">
    <property type="entry name" value="DnaJ domain"/>
    <property type="match status" value="1"/>
</dbReference>
<dbReference type="GO" id="GO:0030544">
    <property type="term" value="F:Hsp70 protein binding"/>
    <property type="evidence" value="ECO:0007669"/>
    <property type="project" value="InterPro"/>
</dbReference>
<dbReference type="InterPro" id="IPR012724">
    <property type="entry name" value="DnaJ"/>
</dbReference>
<dbReference type="InterPro" id="IPR008971">
    <property type="entry name" value="HSP40/DnaJ_pept-bd"/>
</dbReference>
<evidence type="ECO:0000256" key="2">
    <source>
        <dbReference type="ARBA" id="ARBA00022737"/>
    </source>
</evidence>
<dbReference type="STRING" id="1077348.A0A2G8SPQ0"/>
<dbReference type="InterPro" id="IPR002939">
    <property type="entry name" value="DnaJ_C"/>
</dbReference>
<dbReference type="OrthoDB" id="550424at2759"/>
<dbReference type="CDD" id="cd10747">
    <property type="entry name" value="DnaJ_C"/>
    <property type="match status" value="1"/>
</dbReference>
<feature type="region of interest" description="Disordered" evidence="6">
    <location>
        <begin position="439"/>
        <end position="474"/>
    </location>
</feature>
<organism evidence="9 10">
    <name type="scientific">Ganoderma sinense ZZ0214-1</name>
    <dbReference type="NCBI Taxonomy" id="1077348"/>
    <lineage>
        <taxon>Eukaryota</taxon>
        <taxon>Fungi</taxon>
        <taxon>Dikarya</taxon>
        <taxon>Basidiomycota</taxon>
        <taxon>Agaricomycotina</taxon>
        <taxon>Agaricomycetes</taxon>
        <taxon>Polyporales</taxon>
        <taxon>Polyporaceae</taxon>
        <taxon>Ganoderma</taxon>
    </lineage>
</organism>
<evidence type="ECO:0000256" key="5">
    <source>
        <dbReference type="PROSITE-ProRule" id="PRU00546"/>
    </source>
</evidence>
<keyword evidence="1 5" id="KW-0479">Metal-binding</keyword>
<dbReference type="Pfam" id="PF01556">
    <property type="entry name" value="DnaJ_C"/>
    <property type="match status" value="1"/>
</dbReference>
<dbReference type="PROSITE" id="PS50076">
    <property type="entry name" value="DNAJ_2"/>
    <property type="match status" value="1"/>
</dbReference>
<keyword evidence="10" id="KW-1185">Reference proteome</keyword>
<dbReference type="CDD" id="cd10719">
    <property type="entry name" value="DnaJ_zf"/>
    <property type="match status" value="1"/>
</dbReference>
<dbReference type="InterPro" id="IPR001305">
    <property type="entry name" value="HSP_DnaJ_Cys-rich_dom"/>
</dbReference>
<comment type="caution">
    <text evidence="9">The sequence shown here is derived from an EMBL/GenBank/DDBJ whole genome shotgun (WGS) entry which is preliminary data.</text>
</comment>
<feature type="compositionally biased region" description="Acidic residues" evidence="6">
    <location>
        <begin position="439"/>
        <end position="468"/>
    </location>
</feature>
<accession>A0A2G8SPQ0</accession>
<gene>
    <name evidence="9" type="ORF">GSI_02481</name>
</gene>
<feature type="zinc finger region" description="CR-type" evidence="5">
    <location>
        <begin position="195"/>
        <end position="280"/>
    </location>
</feature>
<keyword evidence="2" id="KW-0677">Repeat</keyword>
<evidence type="ECO:0000256" key="6">
    <source>
        <dbReference type="SAM" id="MobiDB-lite"/>
    </source>
</evidence>
<dbReference type="Pfam" id="PF00684">
    <property type="entry name" value="DnaJ_CXXCXGXG"/>
    <property type="match status" value="1"/>
</dbReference>
<dbReference type="SUPFAM" id="SSF49493">
    <property type="entry name" value="HSP40/DnaJ peptide-binding domain"/>
    <property type="match status" value="2"/>
</dbReference>
<dbReference type="CDD" id="cd06257">
    <property type="entry name" value="DnaJ"/>
    <property type="match status" value="1"/>
</dbReference>
<dbReference type="Proteomes" id="UP000230002">
    <property type="component" value="Unassembled WGS sequence"/>
</dbReference>
<evidence type="ECO:0000313" key="10">
    <source>
        <dbReference type="Proteomes" id="UP000230002"/>
    </source>
</evidence>
<evidence type="ECO:0000256" key="4">
    <source>
        <dbReference type="ARBA" id="ARBA00022833"/>
    </source>
</evidence>
<evidence type="ECO:0000259" key="8">
    <source>
        <dbReference type="PROSITE" id="PS51188"/>
    </source>
</evidence>
<dbReference type="InterPro" id="IPR036410">
    <property type="entry name" value="HSP_DnaJ_Cys-rich_dom_sf"/>
</dbReference>
<dbReference type="PANTHER" id="PTHR43888">
    <property type="entry name" value="DNAJ-LIKE-2, ISOFORM A-RELATED"/>
    <property type="match status" value="1"/>
</dbReference>
<reference evidence="9 10" key="1">
    <citation type="journal article" date="2015" name="Sci. Rep.">
        <title>Chromosome-level genome map provides insights into diverse defense mechanisms in the medicinal fungus Ganoderma sinense.</title>
        <authorList>
            <person name="Zhu Y."/>
            <person name="Xu J."/>
            <person name="Sun C."/>
            <person name="Zhou S."/>
            <person name="Xu H."/>
            <person name="Nelson D.R."/>
            <person name="Qian J."/>
            <person name="Song J."/>
            <person name="Luo H."/>
            <person name="Xiang L."/>
            <person name="Li Y."/>
            <person name="Xu Z."/>
            <person name="Ji A."/>
            <person name="Wang L."/>
            <person name="Lu S."/>
            <person name="Hayward A."/>
            <person name="Sun W."/>
            <person name="Li X."/>
            <person name="Schwartz D.C."/>
            <person name="Wang Y."/>
            <person name="Chen S."/>
        </authorList>
    </citation>
    <scope>NUCLEOTIDE SEQUENCE [LARGE SCALE GENOMIC DNA]</scope>
    <source>
        <strain evidence="9 10">ZZ0214-1</strain>
    </source>
</reference>
<dbReference type="PROSITE" id="PS51188">
    <property type="entry name" value="ZF_CR"/>
    <property type="match status" value="1"/>
</dbReference>